<dbReference type="Proteomes" id="UP001215280">
    <property type="component" value="Unassembled WGS sequence"/>
</dbReference>
<evidence type="ECO:0000313" key="2">
    <source>
        <dbReference type="Proteomes" id="UP001215280"/>
    </source>
</evidence>
<name>A0AAD7JK48_9AGAR</name>
<accession>A0AAD7JK48</accession>
<keyword evidence="2" id="KW-1185">Reference proteome</keyword>
<proteinExistence type="predicted"/>
<dbReference type="AlphaFoldDB" id="A0AAD7JK48"/>
<evidence type="ECO:0000313" key="1">
    <source>
        <dbReference type="EMBL" id="KAJ7766541.1"/>
    </source>
</evidence>
<comment type="caution">
    <text evidence="1">The sequence shown here is derived from an EMBL/GenBank/DDBJ whole genome shotgun (WGS) entry which is preliminary data.</text>
</comment>
<sequence>MSLTICSRLGLNDDRERDIESSGCFRSILFGAIGNDMASITDDWSYTGVNSLVLRMPDWSNLGWPPGIFSECYKEQVIGLNWIAHRQLMTMNDFTGVRDWTESGQIVVDLSLETSFSKNSDLNNSDKTDTDLVTEFNEGTTVVVDALIFCAPDENGNKRKLFTIEALRIGKVVGTTIHRSVTSPYPLPELLYP</sequence>
<protein>
    <submittedName>
        <fullName evidence="1">Uncharacterized protein</fullName>
    </submittedName>
</protein>
<organism evidence="1 2">
    <name type="scientific">Mycena maculata</name>
    <dbReference type="NCBI Taxonomy" id="230809"/>
    <lineage>
        <taxon>Eukaryota</taxon>
        <taxon>Fungi</taxon>
        <taxon>Dikarya</taxon>
        <taxon>Basidiomycota</taxon>
        <taxon>Agaricomycotina</taxon>
        <taxon>Agaricomycetes</taxon>
        <taxon>Agaricomycetidae</taxon>
        <taxon>Agaricales</taxon>
        <taxon>Marasmiineae</taxon>
        <taxon>Mycenaceae</taxon>
        <taxon>Mycena</taxon>
    </lineage>
</organism>
<dbReference type="EMBL" id="JARJLG010000032">
    <property type="protein sequence ID" value="KAJ7766541.1"/>
    <property type="molecule type" value="Genomic_DNA"/>
</dbReference>
<gene>
    <name evidence="1" type="ORF">DFH07DRAFT_769803</name>
</gene>
<reference evidence="1" key="1">
    <citation type="submission" date="2023-03" db="EMBL/GenBank/DDBJ databases">
        <title>Massive genome expansion in bonnet fungi (Mycena s.s.) driven by repeated elements and novel gene families across ecological guilds.</title>
        <authorList>
            <consortium name="Lawrence Berkeley National Laboratory"/>
            <person name="Harder C.B."/>
            <person name="Miyauchi S."/>
            <person name="Viragh M."/>
            <person name="Kuo A."/>
            <person name="Thoen E."/>
            <person name="Andreopoulos B."/>
            <person name="Lu D."/>
            <person name="Skrede I."/>
            <person name="Drula E."/>
            <person name="Henrissat B."/>
            <person name="Morin E."/>
            <person name="Kohler A."/>
            <person name="Barry K."/>
            <person name="LaButti K."/>
            <person name="Morin E."/>
            <person name="Salamov A."/>
            <person name="Lipzen A."/>
            <person name="Mereny Z."/>
            <person name="Hegedus B."/>
            <person name="Baldrian P."/>
            <person name="Stursova M."/>
            <person name="Weitz H."/>
            <person name="Taylor A."/>
            <person name="Grigoriev I.V."/>
            <person name="Nagy L.G."/>
            <person name="Martin F."/>
            <person name="Kauserud H."/>
        </authorList>
    </citation>
    <scope>NUCLEOTIDE SEQUENCE</scope>
    <source>
        <strain evidence="1">CBHHK188m</strain>
    </source>
</reference>